<dbReference type="PANTHER" id="PTHR14550:SF2">
    <property type="entry name" value="TRANSMEMBRANE PROTEIN 109"/>
    <property type="match status" value="1"/>
</dbReference>
<keyword evidence="2" id="KW-1133">Transmembrane helix</keyword>
<dbReference type="PANTHER" id="PTHR14550">
    <property type="entry name" value="TRANSMEMBRANE PROTEIN 109"/>
    <property type="match status" value="1"/>
</dbReference>
<evidence type="ECO:0000313" key="4">
    <source>
        <dbReference type="Ensembl" id="ENSCAFP00030034541.1"/>
    </source>
</evidence>
<feature type="signal peptide" evidence="3">
    <location>
        <begin position="1"/>
        <end position="33"/>
    </location>
</feature>
<protein>
    <recommendedName>
        <fullName evidence="6">Transmembrane protein 109</fullName>
    </recommendedName>
</protein>
<dbReference type="GO" id="GO:0071480">
    <property type="term" value="P:cellular response to gamma radiation"/>
    <property type="evidence" value="ECO:0007669"/>
    <property type="project" value="InterPro"/>
</dbReference>
<reference evidence="4" key="2">
    <citation type="submission" date="2025-08" db="UniProtKB">
        <authorList>
            <consortium name="Ensembl"/>
        </authorList>
    </citation>
    <scope>IDENTIFICATION</scope>
</reference>
<dbReference type="Proteomes" id="UP000694429">
    <property type="component" value="Chromosome 18"/>
</dbReference>
<feature type="transmembrane region" description="Helical" evidence="2">
    <location>
        <begin position="131"/>
        <end position="153"/>
    </location>
</feature>
<feature type="transmembrane region" description="Helical" evidence="2">
    <location>
        <begin position="186"/>
        <end position="204"/>
    </location>
</feature>
<feature type="transmembrane region" description="Helical" evidence="2">
    <location>
        <begin position="84"/>
        <end position="110"/>
    </location>
</feature>
<accession>A0A8C0P240</accession>
<name>A0A8C0P240_CANLF</name>
<feature type="region of interest" description="Disordered" evidence="1">
    <location>
        <begin position="262"/>
        <end position="282"/>
    </location>
</feature>
<dbReference type="AlphaFoldDB" id="A0A8C0P240"/>
<keyword evidence="2" id="KW-0472">Membrane</keyword>
<feature type="chain" id="PRO_5034646798" description="Transmembrane protein 109" evidence="3">
    <location>
        <begin position="34"/>
        <end position="351"/>
    </location>
</feature>
<dbReference type="Ensembl" id="ENSCAFT00030039582.1">
    <property type="protein sequence ID" value="ENSCAFP00030034541.1"/>
    <property type="gene ID" value="ENSCAFG00030021576.1"/>
</dbReference>
<evidence type="ECO:0000256" key="2">
    <source>
        <dbReference type="SAM" id="Phobius"/>
    </source>
</evidence>
<keyword evidence="3" id="KW-0732">Signal</keyword>
<organism evidence="4 5">
    <name type="scientific">Canis lupus familiaris</name>
    <name type="common">Dog</name>
    <name type="synonym">Canis familiaris</name>
    <dbReference type="NCBI Taxonomy" id="9615"/>
    <lineage>
        <taxon>Eukaryota</taxon>
        <taxon>Metazoa</taxon>
        <taxon>Chordata</taxon>
        <taxon>Craniata</taxon>
        <taxon>Vertebrata</taxon>
        <taxon>Euteleostomi</taxon>
        <taxon>Mammalia</taxon>
        <taxon>Eutheria</taxon>
        <taxon>Laurasiatheria</taxon>
        <taxon>Carnivora</taxon>
        <taxon>Caniformia</taxon>
        <taxon>Canidae</taxon>
        <taxon>Canis</taxon>
    </lineage>
</organism>
<feature type="transmembrane region" description="Helical" evidence="2">
    <location>
        <begin position="159"/>
        <end position="179"/>
    </location>
</feature>
<reference evidence="4" key="1">
    <citation type="submission" date="2019-03" db="EMBL/GenBank/DDBJ databases">
        <authorList>
            <person name="Warren W.C."/>
            <person name="Johnson G.S."/>
        </authorList>
    </citation>
    <scope>NUCLEOTIDE SEQUENCE [LARGE SCALE GENOMIC DNA]</scope>
    <source>
        <strain evidence="4">Basenji</strain>
    </source>
</reference>
<evidence type="ECO:0000256" key="1">
    <source>
        <dbReference type="SAM" id="MobiDB-lite"/>
    </source>
</evidence>
<dbReference type="InterPro" id="IPR039492">
    <property type="entry name" value="TMEM109"/>
</dbReference>
<keyword evidence="2" id="KW-0812">Transmembrane</keyword>
<evidence type="ECO:0000256" key="3">
    <source>
        <dbReference type="SAM" id="SignalP"/>
    </source>
</evidence>
<evidence type="ECO:0000313" key="5">
    <source>
        <dbReference type="Proteomes" id="UP000694429"/>
    </source>
</evidence>
<dbReference type="Pfam" id="PF14965">
    <property type="entry name" value="BRI3BP"/>
    <property type="match status" value="1"/>
</dbReference>
<proteinExistence type="predicted"/>
<evidence type="ECO:0008006" key="6">
    <source>
        <dbReference type="Google" id="ProtNLM"/>
    </source>
</evidence>
<sequence length="351" mass="37227">MAGPGSSSPWGKHVFKVILMVLVALVLLHSASSQSHSDFVPPGQQKKEAPVDLLSQMGRSARGTLDAWLGPETMHLVSETLSQVMWAISSAISVAFFALSGIAAQLLNALGLDGDHLTQGLKLSPSQVQTFLLWGAGALVVYWLLSLLLGLVLAVLGRILWGLKLVLFLVGFVALVRSVPDPSTRALLLLALLTLYALLSRLSGTRASGAQLEAKVRGLERQVEELRWRQRRAAQGAPECGRGVRRTPGKAIFIPKNCTAFGSHSRPSSPPPHSFLELSEPSSLAVKEEDHAGPQGPCLLRFSAWNWLSSPPLCSQPASGQVGRASPVACASALNGHHCQCLPSAAASPSS</sequence>